<evidence type="ECO:0000256" key="2">
    <source>
        <dbReference type="SAM" id="MobiDB-lite"/>
    </source>
</evidence>
<dbReference type="AlphaFoldDB" id="N6VZ89"/>
<evidence type="ECO:0000313" key="5">
    <source>
        <dbReference type="Proteomes" id="UP000013165"/>
    </source>
</evidence>
<dbReference type="eggNOG" id="COG3832">
    <property type="taxonomic scope" value="Bacteria"/>
</dbReference>
<reference evidence="4 5" key="1">
    <citation type="journal article" date="2013" name="Genome Announc.">
        <title>Genome Sequence of the Polycyclic Aromatic Hydrocarbon-Degrading Bacterium Strain Marinobacter nanhaiticus D15-8WT.</title>
        <authorList>
            <person name="Cui Z."/>
            <person name="Gao W."/>
            <person name="Li Q."/>
            <person name="Xu G."/>
            <person name="Zheng L."/>
        </authorList>
    </citation>
    <scope>NUCLEOTIDE SEQUENCE [LARGE SCALE GENOMIC DNA]</scope>
    <source>
        <strain evidence="4 5">D15-8W</strain>
    </source>
</reference>
<feature type="domain" description="Activator of Hsp90 ATPase homologue 1/2-like C-terminal" evidence="3">
    <location>
        <begin position="28"/>
        <end position="152"/>
    </location>
</feature>
<dbReference type="EMBL" id="APLQ01000014">
    <property type="protein sequence ID" value="ENO13189.1"/>
    <property type="molecule type" value="Genomic_DNA"/>
</dbReference>
<dbReference type="Gene3D" id="3.30.530.20">
    <property type="match status" value="1"/>
</dbReference>
<comment type="caution">
    <text evidence="4">The sequence shown here is derived from an EMBL/GenBank/DDBJ whole genome shotgun (WGS) entry which is preliminary data.</text>
</comment>
<dbReference type="PATRIC" id="fig|626887.3.peg.3472"/>
<dbReference type="CDD" id="cd08899">
    <property type="entry name" value="SRPBCC_CalC_Aha1-like_6"/>
    <property type="match status" value="1"/>
</dbReference>
<comment type="similarity">
    <text evidence="1">Belongs to the AHA1 family.</text>
</comment>
<gene>
    <name evidence="4" type="ORF">J057_17375</name>
</gene>
<feature type="region of interest" description="Disordered" evidence="2">
    <location>
        <begin position="66"/>
        <end position="90"/>
    </location>
</feature>
<dbReference type="RefSeq" id="WP_004581414.1">
    <property type="nucleotide sequence ID" value="NZ_AP028878.1"/>
</dbReference>
<dbReference type="OrthoDB" id="9800600at2"/>
<dbReference type="SUPFAM" id="SSF55961">
    <property type="entry name" value="Bet v1-like"/>
    <property type="match status" value="1"/>
</dbReference>
<evidence type="ECO:0000256" key="1">
    <source>
        <dbReference type="ARBA" id="ARBA00006817"/>
    </source>
</evidence>
<organism evidence="4 5">
    <name type="scientific">Marinobacter nanhaiticus D15-8W</name>
    <dbReference type="NCBI Taxonomy" id="626887"/>
    <lineage>
        <taxon>Bacteria</taxon>
        <taxon>Pseudomonadati</taxon>
        <taxon>Pseudomonadota</taxon>
        <taxon>Gammaproteobacteria</taxon>
        <taxon>Pseudomonadales</taxon>
        <taxon>Marinobacteraceae</taxon>
        <taxon>Marinobacter</taxon>
    </lineage>
</organism>
<dbReference type="InterPro" id="IPR013538">
    <property type="entry name" value="ASHA1/2-like_C"/>
</dbReference>
<proteinExistence type="inferred from homology"/>
<evidence type="ECO:0000313" key="4">
    <source>
        <dbReference type="EMBL" id="ENO13189.1"/>
    </source>
</evidence>
<evidence type="ECO:0000259" key="3">
    <source>
        <dbReference type="Pfam" id="PF08327"/>
    </source>
</evidence>
<keyword evidence="5" id="KW-1185">Reference proteome</keyword>
<protein>
    <submittedName>
        <fullName evidence="4">ATPase</fullName>
    </submittedName>
</protein>
<dbReference type="InterPro" id="IPR023393">
    <property type="entry name" value="START-like_dom_sf"/>
</dbReference>
<name>N6VZ89_9GAMM</name>
<dbReference type="HOGENOM" id="CLU_108923_3_2_6"/>
<dbReference type="Pfam" id="PF08327">
    <property type="entry name" value="AHSA1"/>
    <property type="match status" value="1"/>
</dbReference>
<sequence length="177" mass="20044">MNGTVTPDAYGTLIEPTTLKIQRLLPGPIERVWAYLTESDLRSQWLAAGQMEMKVGSTFELVWRNDELTDPPGTRPPGHSEEHRLESQVTELDPPHKLAITWGGTGGVAFELEPQGDKVLLTIVHHRISDRSTLLGVSAGWHTHLDILVARLTDQKPEPLWDEWVRLKVEYEQRLQV</sequence>
<dbReference type="Proteomes" id="UP000013165">
    <property type="component" value="Unassembled WGS sequence"/>
</dbReference>
<dbReference type="STRING" id="626887.J057_17375"/>
<accession>N6VZ89</accession>